<dbReference type="RefSeq" id="WP_092664536.1">
    <property type="nucleotide sequence ID" value="NZ_LT629734.1"/>
</dbReference>
<dbReference type="Pfam" id="PF03807">
    <property type="entry name" value="F420_oxidored"/>
    <property type="match status" value="1"/>
</dbReference>
<dbReference type="InterPro" id="IPR028939">
    <property type="entry name" value="P5C_Rdtase_cat_N"/>
</dbReference>
<name>A0A1H1KTV8_9MICO</name>
<dbReference type="Pfam" id="PF04321">
    <property type="entry name" value="RmlD_sub_bind"/>
    <property type="match status" value="1"/>
</dbReference>
<dbReference type="PANTHER" id="PTHR48079:SF6">
    <property type="entry name" value="NAD(P)-BINDING DOMAIN-CONTAINING PROTEIN-RELATED"/>
    <property type="match status" value="1"/>
</dbReference>
<evidence type="ECO:0000313" key="3">
    <source>
        <dbReference type="EMBL" id="SDR65195.1"/>
    </source>
</evidence>
<keyword evidence="4" id="KW-1185">Reference proteome</keyword>
<protein>
    <submittedName>
        <fullName evidence="3">Nucleoside-diphosphate-sugar epimerase</fullName>
    </submittedName>
</protein>
<evidence type="ECO:0000313" key="4">
    <source>
        <dbReference type="Proteomes" id="UP000199649"/>
    </source>
</evidence>
<dbReference type="GO" id="GO:0004029">
    <property type="term" value="F:aldehyde dehydrogenase (NAD+) activity"/>
    <property type="evidence" value="ECO:0007669"/>
    <property type="project" value="TreeGrafter"/>
</dbReference>
<dbReference type="InterPro" id="IPR036291">
    <property type="entry name" value="NAD(P)-bd_dom_sf"/>
</dbReference>
<sequence>MSDTVPEGRVPARVLLVGCGKLGTRLGERLVRKGAEVVALRRDPSALPESFTRIAADLTAPLAEPLPQADAMVITLPPGDGYRLPLEHLAQALPAIPSRVVFVSSTRVFDGMQGPDPITEADEPRPGSERARVLREGELLAIERFGAHIVRPAGIYGPGRDFLIRQVAAGTPIQRARRTNRIHETDLVRALHAMLTVDAPPAALHAVDQAPAPLGDVASYLADLLGVADPPAIEPAEPSGTVLDGTLLLELLGSLTHPHYRSGYDSMVVDG</sequence>
<feature type="domain" description="RmlD-like substrate binding" evidence="2">
    <location>
        <begin position="87"/>
        <end position="164"/>
    </location>
</feature>
<dbReference type="EMBL" id="LT629734">
    <property type="protein sequence ID" value="SDR65195.1"/>
    <property type="molecule type" value="Genomic_DNA"/>
</dbReference>
<evidence type="ECO:0000259" key="1">
    <source>
        <dbReference type="Pfam" id="PF03807"/>
    </source>
</evidence>
<accession>A0A1H1KTV8</accession>
<feature type="domain" description="Pyrroline-5-carboxylate reductase catalytic N-terminal" evidence="1">
    <location>
        <begin position="15"/>
        <end position="81"/>
    </location>
</feature>
<dbReference type="OrthoDB" id="9808276at2"/>
<gene>
    <name evidence="3" type="ORF">SAMN04489719_0034</name>
</gene>
<reference evidence="4" key="1">
    <citation type="submission" date="2016-10" db="EMBL/GenBank/DDBJ databases">
        <authorList>
            <person name="Varghese N."/>
            <person name="Submissions S."/>
        </authorList>
    </citation>
    <scope>NUCLEOTIDE SEQUENCE [LARGE SCALE GENOMIC DNA]</scope>
    <source>
        <strain evidence="4">DSM 22965</strain>
    </source>
</reference>
<organism evidence="3 4">
    <name type="scientific">Agrococcus carbonis</name>
    <dbReference type="NCBI Taxonomy" id="684552"/>
    <lineage>
        <taxon>Bacteria</taxon>
        <taxon>Bacillati</taxon>
        <taxon>Actinomycetota</taxon>
        <taxon>Actinomycetes</taxon>
        <taxon>Micrococcales</taxon>
        <taxon>Microbacteriaceae</taxon>
        <taxon>Agrococcus</taxon>
    </lineage>
</organism>
<dbReference type="Gene3D" id="3.40.50.720">
    <property type="entry name" value="NAD(P)-binding Rossmann-like Domain"/>
    <property type="match status" value="1"/>
</dbReference>
<proteinExistence type="predicted"/>
<dbReference type="Proteomes" id="UP000199649">
    <property type="component" value="Chromosome I"/>
</dbReference>
<dbReference type="GO" id="GO:0005737">
    <property type="term" value="C:cytoplasm"/>
    <property type="evidence" value="ECO:0007669"/>
    <property type="project" value="TreeGrafter"/>
</dbReference>
<evidence type="ECO:0000259" key="2">
    <source>
        <dbReference type="Pfam" id="PF04321"/>
    </source>
</evidence>
<dbReference type="InterPro" id="IPR051783">
    <property type="entry name" value="NAD(P)-dependent_oxidoreduct"/>
</dbReference>
<dbReference type="SUPFAM" id="SSF51735">
    <property type="entry name" value="NAD(P)-binding Rossmann-fold domains"/>
    <property type="match status" value="1"/>
</dbReference>
<dbReference type="InterPro" id="IPR029903">
    <property type="entry name" value="RmlD-like-bd"/>
</dbReference>
<dbReference type="PANTHER" id="PTHR48079">
    <property type="entry name" value="PROTEIN YEEZ"/>
    <property type="match status" value="1"/>
</dbReference>
<dbReference type="AlphaFoldDB" id="A0A1H1KTV8"/>
<dbReference type="STRING" id="684552.SAMN04489719_0034"/>